<evidence type="ECO:0000313" key="4">
    <source>
        <dbReference type="Proteomes" id="UP000694660"/>
    </source>
</evidence>
<dbReference type="Proteomes" id="UP000694660">
    <property type="component" value="Unassembled WGS sequence"/>
</dbReference>
<gene>
    <name evidence="3" type="ORF">I8J34_02530</name>
</gene>
<name>A0A944H783_DENI1</name>
<comment type="caution">
    <text evidence="3">The sequence shown here is derived from an EMBL/GenBank/DDBJ whole genome shotgun (WGS) entry which is preliminary data.</text>
</comment>
<keyword evidence="4" id="KW-1185">Reference proteome</keyword>
<protein>
    <submittedName>
        <fullName evidence="3">Uncharacterized protein</fullName>
    </submittedName>
</protein>
<dbReference type="AlphaFoldDB" id="A0A944H783"/>
<accession>A0A944H783</accession>
<feature type="region of interest" description="Disordered" evidence="1">
    <location>
        <begin position="304"/>
        <end position="329"/>
    </location>
</feature>
<reference evidence="4" key="1">
    <citation type="journal article" date="2022" name="ISME J.">
        <title>Genetic and phylogenetic analysis of dissimilatory iodate-reducing bacteria identifies potential niches across the world's oceans.</title>
        <authorList>
            <person name="Reyes-Umana V."/>
            <person name="Henning Z."/>
            <person name="Lee K."/>
            <person name="Barnum T.P."/>
            <person name="Coates J.D."/>
        </authorList>
    </citation>
    <scope>NUCLEOTIDE SEQUENCE [LARGE SCALE GENOMIC DNA]</scope>
    <source>
        <strain evidence="4">IR12</strain>
    </source>
</reference>
<evidence type="ECO:0000256" key="2">
    <source>
        <dbReference type="SAM" id="SignalP"/>
    </source>
</evidence>
<dbReference type="RefSeq" id="WP_214359798.1">
    <property type="nucleotide sequence ID" value="NZ_JAEKFT010000002.1"/>
</dbReference>
<keyword evidence="2" id="KW-0732">Signal</keyword>
<evidence type="ECO:0000313" key="3">
    <source>
        <dbReference type="EMBL" id="MBT0960040.1"/>
    </source>
</evidence>
<feature type="chain" id="PRO_5038038234" evidence="2">
    <location>
        <begin position="31"/>
        <end position="329"/>
    </location>
</feature>
<organism evidence="3 4">
    <name type="scientific">Denitromonas iodatirespirans</name>
    <dbReference type="NCBI Taxonomy" id="2795389"/>
    <lineage>
        <taxon>Bacteria</taxon>
        <taxon>Pseudomonadati</taxon>
        <taxon>Pseudomonadota</taxon>
        <taxon>Betaproteobacteria</taxon>
        <taxon>Rhodocyclales</taxon>
        <taxon>Zoogloeaceae</taxon>
        <taxon>Denitromonas</taxon>
    </lineage>
</organism>
<sequence length="329" mass="36910">MTHRRGSRHRAKWMLLVLAASMPMPKFAHAGFDPLDPLGTLRKNAHTVSIDVAPGDWGQVDRRDLQRVLESVAHEFLDRSVGLRQDLSVRVIPRSGAPRVLYDRGLHGEYRIQLTARDERWFQYAYQFAHELCHVASNFDRGMRVGADGAHAHQWFEEALCETAALYTLKRLAATWETSPPTRNWVGYGATFAAYADALAREPHRQLTHRSLRDWYAEHAASLRDDPYLRQKNEVVASQLLPLFEQHPDYWQAIAYLNPVTAGATTSFADYLAAWYEAAPDKAFPAEVMARFGLDPAHRAADAANARIAQRRAADSPAEGSGVLGPDGD</sequence>
<evidence type="ECO:0000256" key="1">
    <source>
        <dbReference type="SAM" id="MobiDB-lite"/>
    </source>
</evidence>
<dbReference type="EMBL" id="JAEKFT010000002">
    <property type="protein sequence ID" value="MBT0960040.1"/>
    <property type="molecule type" value="Genomic_DNA"/>
</dbReference>
<feature type="signal peptide" evidence="2">
    <location>
        <begin position="1"/>
        <end position="30"/>
    </location>
</feature>
<proteinExistence type="predicted"/>